<dbReference type="GO" id="GO:0005524">
    <property type="term" value="F:ATP binding"/>
    <property type="evidence" value="ECO:0007669"/>
    <property type="project" value="InterPro"/>
</dbReference>
<feature type="compositionally biased region" description="Acidic residues" evidence="5">
    <location>
        <begin position="1"/>
        <end position="12"/>
    </location>
</feature>
<evidence type="ECO:0000256" key="1">
    <source>
        <dbReference type="ARBA" id="ARBA00022527"/>
    </source>
</evidence>
<keyword evidence="1" id="KW-0723">Serine/threonine-protein kinase</keyword>
<feature type="region of interest" description="Disordered" evidence="5">
    <location>
        <begin position="1"/>
        <end position="64"/>
    </location>
</feature>
<dbReference type="Pfam" id="PF03618">
    <property type="entry name" value="Kinase-PPPase"/>
    <property type="match status" value="1"/>
</dbReference>
<evidence type="ECO:0000256" key="5">
    <source>
        <dbReference type="SAM" id="MobiDB-lite"/>
    </source>
</evidence>
<keyword evidence="3" id="KW-0547">Nucleotide-binding</keyword>
<dbReference type="GO" id="GO:0004674">
    <property type="term" value="F:protein serine/threonine kinase activity"/>
    <property type="evidence" value="ECO:0007669"/>
    <property type="project" value="UniProtKB-KW"/>
</dbReference>
<reference evidence="6" key="1">
    <citation type="submission" date="2021-01" db="EMBL/GenBank/DDBJ databases">
        <authorList>
            <person name="Corre E."/>
            <person name="Pelletier E."/>
            <person name="Niang G."/>
            <person name="Scheremetjew M."/>
            <person name="Finn R."/>
            <person name="Kale V."/>
            <person name="Holt S."/>
            <person name="Cochrane G."/>
            <person name="Meng A."/>
            <person name="Brown T."/>
            <person name="Cohen L."/>
        </authorList>
    </citation>
    <scope>NUCLEOTIDE SEQUENCE</scope>
    <source>
        <strain evidence="6">NIES-381</strain>
    </source>
</reference>
<dbReference type="EMBL" id="HBGA01097844">
    <property type="protein sequence ID" value="CAD9025389.1"/>
    <property type="molecule type" value="Transcribed_RNA"/>
</dbReference>
<keyword evidence="4" id="KW-0418">Kinase</keyword>
<gene>
    <name evidence="6" type="ORF">EGYM00392_LOCUS36517</name>
</gene>
<dbReference type="InterPro" id="IPR005177">
    <property type="entry name" value="Kinase-pyrophosphorylase"/>
</dbReference>
<organism evidence="6">
    <name type="scientific">Eutreptiella gymnastica</name>
    <dbReference type="NCBI Taxonomy" id="73025"/>
    <lineage>
        <taxon>Eukaryota</taxon>
        <taxon>Discoba</taxon>
        <taxon>Euglenozoa</taxon>
        <taxon>Euglenida</taxon>
        <taxon>Spirocuta</taxon>
        <taxon>Euglenophyceae</taxon>
        <taxon>Eutreptiales</taxon>
        <taxon>Eutreptiaceae</taxon>
        <taxon>Eutreptiella</taxon>
    </lineage>
</organism>
<name>A0A7S1NKN4_9EUGL</name>
<sequence length="350" mass="38446">MSDGDSDMDDRVEEEKKKKTLRKKYKPMESGALDDFHSPTRSMSPQSMSPRNSPRSSGSPTCMMSPKKFPVYMKATVYLATTGVGISGERVLDAVSGQYPDSSIHVEVIPSLNLEDLSTMVEDIKTNGDPSQSIIASTFVKHEMNQRMAELCAKEHIPYIDMIGPLLTCMEQNLGVRALQRPGLYMPKDGEYFHTVKAVEFALSHDEGTNSCDWPHADCILIGGPMVGKSALSVFLGTMGWTAANCTGDPAAGLPEALNDEVNLQRVFGLISRPKVNPDLKRKKKRQAEAVESGEMEALQTMLKERGITVLDVTGMPIESMANLVISYLDERFGDLGLGADDQFRMGPSW</sequence>
<dbReference type="AlphaFoldDB" id="A0A7S1NKN4"/>
<dbReference type="PANTHER" id="PTHR31756">
    <property type="entry name" value="PYRUVATE, PHOSPHATE DIKINASE REGULATORY PROTEIN 1, CHLOROPLASTIC"/>
    <property type="match status" value="1"/>
</dbReference>
<evidence type="ECO:0000313" key="6">
    <source>
        <dbReference type="EMBL" id="CAD9025389.1"/>
    </source>
</evidence>
<proteinExistence type="predicted"/>
<evidence type="ECO:0000256" key="3">
    <source>
        <dbReference type="ARBA" id="ARBA00022741"/>
    </source>
</evidence>
<evidence type="ECO:0000256" key="2">
    <source>
        <dbReference type="ARBA" id="ARBA00022679"/>
    </source>
</evidence>
<feature type="compositionally biased region" description="Low complexity" evidence="5">
    <location>
        <begin position="39"/>
        <end position="60"/>
    </location>
</feature>
<evidence type="ECO:0000256" key="4">
    <source>
        <dbReference type="ARBA" id="ARBA00022777"/>
    </source>
</evidence>
<accession>A0A7S1NKN4</accession>
<protein>
    <submittedName>
        <fullName evidence="6">Uncharacterized protein</fullName>
    </submittedName>
</protein>
<keyword evidence="2" id="KW-0808">Transferase</keyword>
<dbReference type="PANTHER" id="PTHR31756:SF3">
    <property type="entry name" value="PYRUVATE, PHOSPHATE DIKINASE REGULATORY PROTEIN 1, CHLOROPLASTIC"/>
    <property type="match status" value="1"/>
</dbReference>